<keyword evidence="3" id="KW-1185">Reference proteome</keyword>
<reference evidence="2" key="5">
    <citation type="submission" date="2025-09" db="UniProtKB">
        <authorList>
            <consortium name="Ensembl"/>
        </authorList>
    </citation>
    <scope>IDENTIFICATION</scope>
</reference>
<sequence length="212" mass="23866">MEKVYKVQVFPCDICLCRLPSSVLLWVITHLSPALSISQIGQSEDFQAIAKFNYDALEQRIHFGEFGYYQNKTFHVDALLLYKEGVMYKINRHNKTCTRKELKSSFHPLKVPHNATLLGQVVLGSMSHHGESLLVNSWAGEIPEHKAKYLLTFTKLGCIPVSCLYNSPKTGGITISFFNNIVGIVDPNVFIPPPYCTTATLEEGSNDFFSIF</sequence>
<evidence type="ECO:0000256" key="1">
    <source>
        <dbReference type="ARBA" id="ARBA00010771"/>
    </source>
</evidence>
<proteinExistence type="inferred from homology"/>
<protein>
    <recommendedName>
        <fullName evidence="4">Ependymin-like 1</fullName>
    </recommendedName>
</protein>
<dbReference type="Pfam" id="PF00811">
    <property type="entry name" value="Ependymin"/>
    <property type="match status" value="1"/>
</dbReference>
<dbReference type="SMART" id="SM00026">
    <property type="entry name" value="EPEND"/>
    <property type="match status" value="1"/>
</dbReference>
<dbReference type="GeneTree" id="ENSGT00940000164430"/>
<dbReference type="PANTHER" id="PTHR10697">
    <property type="entry name" value="MAMMALIAN EPENDYMIN-RELATED PROTEIN 1"/>
    <property type="match status" value="1"/>
</dbReference>
<gene>
    <name evidence="2" type="primary">epdl1</name>
</gene>
<comment type="similarity">
    <text evidence="1">Belongs to the ependymin family.</text>
</comment>
<name>A0A4W4GLB8_ELEEL</name>
<dbReference type="PRINTS" id="PR00317">
    <property type="entry name" value="EPENDYMIN"/>
</dbReference>
<organism evidence="2 3">
    <name type="scientific">Electrophorus electricus</name>
    <name type="common">Electric eel</name>
    <name type="synonym">Gymnotus electricus</name>
    <dbReference type="NCBI Taxonomy" id="8005"/>
    <lineage>
        <taxon>Eukaryota</taxon>
        <taxon>Metazoa</taxon>
        <taxon>Chordata</taxon>
        <taxon>Craniata</taxon>
        <taxon>Vertebrata</taxon>
        <taxon>Euteleostomi</taxon>
        <taxon>Actinopterygii</taxon>
        <taxon>Neopterygii</taxon>
        <taxon>Teleostei</taxon>
        <taxon>Ostariophysi</taxon>
        <taxon>Gymnotiformes</taxon>
        <taxon>Gymnotoidei</taxon>
        <taxon>Gymnotidae</taxon>
        <taxon>Electrophorus</taxon>
    </lineage>
</organism>
<dbReference type="GO" id="GO:0005764">
    <property type="term" value="C:lysosome"/>
    <property type="evidence" value="ECO:0007669"/>
    <property type="project" value="TreeGrafter"/>
</dbReference>
<dbReference type="Ensembl" id="ENSEEET00000037728.2">
    <property type="protein sequence ID" value="ENSEEEP00000037294.1"/>
    <property type="gene ID" value="ENSEEEG00000017723.2"/>
</dbReference>
<dbReference type="GO" id="GO:0005576">
    <property type="term" value="C:extracellular region"/>
    <property type="evidence" value="ECO:0007669"/>
    <property type="project" value="InterPro"/>
</dbReference>
<reference evidence="3" key="1">
    <citation type="journal article" date="2014" name="Science">
        <title>Nonhuman genetics. Genomic basis for the convergent evolution of electric organs.</title>
        <authorList>
            <person name="Gallant J.R."/>
            <person name="Traeger L.L."/>
            <person name="Volkening J.D."/>
            <person name="Moffett H."/>
            <person name="Chen P.H."/>
            <person name="Novina C.D."/>
            <person name="Phillips G.N.Jr."/>
            <person name="Anand R."/>
            <person name="Wells G.B."/>
            <person name="Pinch M."/>
            <person name="Guth R."/>
            <person name="Unguez G.A."/>
            <person name="Albert J.S."/>
            <person name="Zakon H.H."/>
            <person name="Samanta M.P."/>
            <person name="Sussman M.R."/>
        </authorList>
    </citation>
    <scope>NUCLEOTIDE SEQUENCE [LARGE SCALE GENOMIC DNA]</scope>
</reference>
<dbReference type="GO" id="GO:0007160">
    <property type="term" value="P:cell-matrix adhesion"/>
    <property type="evidence" value="ECO:0007669"/>
    <property type="project" value="InterPro"/>
</dbReference>
<accession>A0A4W4GLB8</accession>
<evidence type="ECO:0000313" key="2">
    <source>
        <dbReference type="Ensembl" id="ENSEEEP00000037294.1"/>
    </source>
</evidence>
<dbReference type="AlphaFoldDB" id="A0A4W4GLB8"/>
<dbReference type="PANTHER" id="PTHR10697:SF5">
    <property type="entry name" value="EPENDYMIN-RELATED"/>
    <property type="match status" value="1"/>
</dbReference>
<dbReference type="GO" id="GO:0005509">
    <property type="term" value="F:calcium ion binding"/>
    <property type="evidence" value="ECO:0007669"/>
    <property type="project" value="InterPro"/>
</dbReference>
<reference evidence="3" key="2">
    <citation type="journal article" date="2017" name="Sci. Adv.">
        <title>A tail of two voltages: Proteomic comparison of the three electric organs of the electric eel.</title>
        <authorList>
            <person name="Traeger L.L."/>
            <person name="Sabat G."/>
            <person name="Barrett-Wilt G.A."/>
            <person name="Wells G.B."/>
            <person name="Sussman M.R."/>
        </authorList>
    </citation>
    <scope>NUCLEOTIDE SEQUENCE [LARGE SCALE GENOMIC DNA]</scope>
</reference>
<evidence type="ECO:0000313" key="3">
    <source>
        <dbReference type="Proteomes" id="UP000314983"/>
    </source>
</evidence>
<reference evidence="2" key="4">
    <citation type="submission" date="2025-08" db="UniProtKB">
        <authorList>
            <consortium name="Ensembl"/>
        </authorList>
    </citation>
    <scope>IDENTIFICATION</scope>
</reference>
<dbReference type="Proteomes" id="UP000314983">
    <property type="component" value="Chromosome 9"/>
</dbReference>
<evidence type="ECO:0008006" key="4">
    <source>
        <dbReference type="Google" id="ProtNLM"/>
    </source>
</evidence>
<reference evidence="2" key="3">
    <citation type="submission" date="2020-05" db="EMBL/GenBank/DDBJ databases">
        <title>Electrophorus electricus (electric eel) genome, fEleEle1, primary haplotype.</title>
        <authorList>
            <person name="Myers G."/>
            <person name="Meyer A."/>
            <person name="Fedrigo O."/>
            <person name="Formenti G."/>
            <person name="Rhie A."/>
            <person name="Tracey A."/>
            <person name="Sims Y."/>
            <person name="Jarvis E.D."/>
        </authorList>
    </citation>
    <scope>NUCLEOTIDE SEQUENCE [LARGE SCALE GENOMIC DNA]</scope>
</reference>
<dbReference type="InterPro" id="IPR001299">
    <property type="entry name" value="Ependymin"/>
</dbReference>